<dbReference type="CDD" id="cd01948">
    <property type="entry name" value="EAL"/>
    <property type="match status" value="1"/>
</dbReference>
<dbReference type="InterPro" id="IPR000014">
    <property type="entry name" value="PAS"/>
</dbReference>
<dbReference type="Pfam" id="PF12860">
    <property type="entry name" value="PAS_7"/>
    <property type="match status" value="1"/>
</dbReference>
<evidence type="ECO:0000256" key="2">
    <source>
        <dbReference type="SAM" id="Phobius"/>
    </source>
</evidence>
<dbReference type="InterPro" id="IPR035965">
    <property type="entry name" value="PAS-like_dom_sf"/>
</dbReference>
<dbReference type="PANTHER" id="PTHR44757:SF2">
    <property type="entry name" value="BIOFILM ARCHITECTURE MAINTENANCE PROTEIN MBAA"/>
    <property type="match status" value="1"/>
</dbReference>
<dbReference type="Pfam" id="PF08448">
    <property type="entry name" value="PAS_4"/>
    <property type="match status" value="1"/>
</dbReference>
<feature type="domain" description="GGDEF" evidence="5">
    <location>
        <begin position="634"/>
        <end position="767"/>
    </location>
</feature>
<dbReference type="Pfam" id="PF00990">
    <property type="entry name" value="GGDEF"/>
    <property type="match status" value="1"/>
</dbReference>
<keyword evidence="7" id="KW-1185">Reference proteome</keyword>
<evidence type="ECO:0000313" key="6">
    <source>
        <dbReference type="EMBL" id="UFZ02330.1"/>
    </source>
</evidence>
<keyword evidence="2" id="KW-0812">Transmembrane</keyword>
<dbReference type="NCBIfam" id="TIGR00229">
    <property type="entry name" value="sensory_box"/>
    <property type="match status" value="1"/>
</dbReference>
<feature type="transmembrane region" description="Helical" evidence="2">
    <location>
        <begin position="314"/>
        <end position="333"/>
    </location>
</feature>
<feature type="domain" description="PAS" evidence="3">
    <location>
        <begin position="350"/>
        <end position="390"/>
    </location>
</feature>
<dbReference type="PROSITE" id="PS50883">
    <property type="entry name" value="EAL"/>
    <property type="match status" value="1"/>
</dbReference>
<dbReference type="CDD" id="cd01949">
    <property type="entry name" value="GGDEF"/>
    <property type="match status" value="1"/>
</dbReference>
<dbReference type="SUPFAM" id="SSF55785">
    <property type="entry name" value="PYP-like sensor domain (PAS domain)"/>
    <property type="match status" value="2"/>
</dbReference>
<proteinExistence type="predicted"/>
<dbReference type="Proteomes" id="UP001431010">
    <property type="component" value="Chromosome"/>
</dbReference>
<dbReference type="SMART" id="SM00091">
    <property type="entry name" value="PAS"/>
    <property type="match status" value="2"/>
</dbReference>
<feature type="domain" description="EAL" evidence="4">
    <location>
        <begin position="776"/>
        <end position="1025"/>
    </location>
</feature>
<dbReference type="PROSITE" id="PS50112">
    <property type="entry name" value="PAS"/>
    <property type="match status" value="2"/>
</dbReference>
<keyword evidence="2" id="KW-1133">Transmembrane helix</keyword>
<dbReference type="SUPFAM" id="SSF141868">
    <property type="entry name" value="EAL domain-like"/>
    <property type="match status" value="1"/>
</dbReference>
<name>A0ABY3R4V0_9BRAD</name>
<dbReference type="Gene3D" id="3.30.450.20">
    <property type="entry name" value="PAS domain"/>
    <property type="match status" value="4"/>
</dbReference>
<dbReference type="InterPro" id="IPR013656">
    <property type="entry name" value="PAS_4"/>
</dbReference>
<dbReference type="EMBL" id="CP088156">
    <property type="protein sequence ID" value="UFZ02330.1"/>
    <property type="molecule type" value="Genomic_DNA"/>
</dbReference>
<dbReference type="Pfam" id="PF22588">
    <property type="entry name" value="dCache_1_like"/>
    <property type="match status" value="1"/>
</dbReference>
<dbReference type="InterPro" id="IPR035919">
    <property type="entry name" value="EAL_sf"/>
</dbReference>
<dbReference type="SMART" id="SM00267">
    <property type="entry name" value="GGDEF"/>
    <property type="match status" value="1"/>
</dbReference>
<keyword evidence="2" id="KW-0472">Membrane</keyword>
<accession>A0ABY3R4V0</accession>
<reference evidence="6" key="1">
    <citation type="journal article" date="2024" name="Antonie Van Leeuwenhoek">
        <title>Bradyrhizobium ontarionense sp. nov., a novel bacterial symbiont isolated from Aeschynomene indica (Indian jointvetch), harbours photosynthesis, nitrogen fixation and nitrous oxide (N2O) reductase genes.</title>
        <authorList>
            <person name="Bromfield E.S.P."/>
            <person name="Cloutier S."/>
        </authorList>
    </citation>
    <scope>NUCLEOTIDE SEQUENCE</scope>
    <source>
        <strain evidence="6">A19</strain>
    </source>
</reference>
<feature type="domain" description="PAS" evidence="3">
    <location>
        <begin position="476"/>
        <end position="547"/>
    </location>
</feature>
<dbReference type="Gene3D" id="3.20.20.450">
    <property type="entry name" value="EAL domain"/>
    <property type="match status" value="1"/>
</dbReference>
<dbReference type="InterPro" id="IPR001633">
    <property type="entry name" value="EAL_dom"/>
</dbReference>
<organism evidence="6 7">
    <name type="scientific">Bradyrhizobium ontarionense</name>
    <dbReference type="NCBI Taxonomy" id="2898149"/>
    <lineage>
        <taxon>Bacteria</taxon>
        <taxon>Pseudomonadati</taxon>
        <taxon>Pseudomonadota</taxon>
        <taxon>Alphaproteobacteria</taxon>
        <taxon>Hyphomicrobiales</taxon>
        <taxon>Nitrobacteraceae</taxon>
        <taxon>Bradyrhizobium</taxon>
    </lineage>
</organism>
<dbReference type="CDD" id="cd00130">
    <property type="entry name" value="PAS"/>
    <property type="match status" value="1"/>
</dbReference>
<dbReference type="RefSeq" id="WP_231318120.1">
    <property type="nucleotide sequence ID" value="NZ_CP088156.1"/>
</dbReference>
<dbReference type="InterPro" id="IPR043128">
    <property type="entry name" value="Rev_trsase/Diguanyl_cyclase"/>
</dbReference>
<feature type="transmembrane region" description="Helical" evidence="2">
    <location>
        <begin position="29"/>
        <end position="52"/>
    </location>
</feature>
<feature type="coiled-coil region" evidence="1">
    <location>
        <begin position="333"/>
        <end position="364"/>
    </location>
</feature>
<dbReference type="InterPro" id="IPR052155">
    <property type="entry name" value="Biofilm_reg_signaling"/>
</dbReference>
<gene>
    <name evidence="6" type="ORF">LQG66_23920</name>
</gene>
<evidence type="ECO:0000259" key="4">
    <source>
        <dbReference type="PROSITE" id="PS50883"/>
    </source>
</evidence>
<dbReference type="InterPro" id="IPR029787">
    <property type="entry name" value="Nucleotide_cyclase"/>
</dbReference>
<dbReference type="NCBIfam" id="TIGR00254">
    <property type="entry name" value="GGDEF"/>
    <property type="match status" value="1"/>
</dbReference>
<dbReference type="InterPro" id="IPR000160">
    <property type="entry name" value="GGDEF_dom"/>
</dbReference>
<dbReference type="CDD" id="cd12914">
    <property type="entry name" value="PDC1_DGC_like"/>
    <property type="match status" value="1"/>
</dbReference>
<dbReference type="SUPFAM" id="SSF55073">
    <property type="entry name" value="Nucleotide cyclase"/>
    <property type="match status" value="1"/>
</dbReference>
<dbReference type="Pfam" id="PF00563">
    <property type="entry name" value="EAL"/>
    <property type="match status" value="1"/>
</dbReference>
<dbReference type="PANTHER" id="PTHR44757">
    <property type="entry name" value="DIGUANYLATE CYCLASE DGCP"/>
    <property type="match status" value="1"/>
</dbReference>
<protein>
    <submittedName>
        <fullName evidence="6">EAL domain-containing protein</fullName>
    </submittedName>
</protein>
<evidence type="ECO:0000259" key="3">
    <source>
        <dbReference type="PROSITE" id="PS50112"/>
    </source>
</evidence>
<sequence length="1035" mass="112926">MQGAADTSGAGVTEPERGGTSLWRGPVPWLIACGTLLIAAIVVGTIVMANGFRDRAIGNNERELENTVLLLSRHFAQQFEDAETAVADVIRRMNLADIATTEAFRTRMSSSAVREMLQSQVSGLSYLGDLTIVDAAGRFINWSGAGPTPAANVGERSYFKTLKADPPADDVVIESVLSLITGRQATIVAHRLTGANGVFLGVLTRRVDPQSYETFLQSLALGSSAAITLFHNDGTLLARYPHIDGMVGRKITDVKLLKTIVSQGGRHTGPVSSPFDHVERIGTGATIGRLPLAVIATKTVDDALADWRSQVGSLVGAATLATVIVALLFSLMIRQIVRQNRAARRQLENEKQRVETALDNMTQGLISFDAGARIVMFNQRFIDLLGLSADIIKPGCHLRDVIAHGRERGSFNGDVASFCADILDEIETGKTLQKVVETANGRSFNVIDKPLASGGWVTTIEDVSEHRKLEQERDRSYAFLREIIDHIPSHIMVKDVRDRRYVLVNQSSEQRFGRPREEIVGKTAFDLLPKSTAEKVTADDDRALEQPGGLFLGEHPWQTPALGLRYITSRRIAVADEASTPRYLINVIEDTTERRLADEKIAHLAHFDALTDLPNRVLFREQIEQELERARHGKFCALLYIDVDEFKGINDSLGHHVGDELLKTIAGRIRSCLTPEDLVARLGGDEFAVLLTMVADRDEVIVAVKEILDAIRKPYRCLGHQLSTDASVGIALAPQDGIDREQLTKNADLAMYAAKAGGRRTFRFFEPAMDESARARLQLQQDLRRAIAEGQFELHYQPLLGFSDNSMTGCEALLRWRHPERGMVPPLDFIPLAEDTGLINEIGDWVLRTACAEAVSWPGGIRVAVNVSPVQLKSPTMALRIASALSASGLAPGRLEVEITEAVLISDDDVALDILHQLHAMGVRIALDDFGTGYSSLSYLKRFPFDKIKIDRCFVNDLGAGSSAAIVQAVVSIAAASNMTTTAEGVETGAQQTALRQLGCTEMQGYLFSAPKPASELRKLFAPDATSPKDLQAAG</sequence>
<evidence type="ECO:0000259" key="5">
    <source>
        <dbReference type="PROSITE" id="PS50887"/>
    </source>
</evidence>
<dbReference type="InterPro" id="IPR054327">
    <property type="entry name" value="His-kinase-like_sensor"/>
</dbReference>
<dbReference type="CDD" id="cd12915">
    <property type="entry name" value="PDC2_DGC_like"/>
    <property type="match status" value="1"/>
</dbReference>
<evidence type="ECO:0000313" key="7">
    <source>
        <dbReference type="Proteomes" id="UP001431010"/>
    </source>
</evidence>
<dbReference type="Gene3D" id="3.30.70.270">
    <property type="match status" value="1"/>
</dbReference>
<dbReference type="SMART" id="SM00052">
    <property type="entry name" value="EAL"/>
    <property type="match status" value="1"/>
</dbReference>
<evidence type="ECO:0000256" key="1">
    <source>
        <dbReference type="SAM" id="Coils"/>
    </source>
</evidence>
<dbReference type="PROSITE" id="PS50887">
    <property type="entry name" value="GGDEF"/>
    <property type="match status" value="1"/>
</dbReference>
<keyword evidence="1" id="KW-0175">Coiled coil</keyword>